<dbReference type="InterPro" id="IPR027417">
    <property type="entry name" value="P-loop_NTPase"/>
</dbReference>
<evidence type="ECO:0000256" key="2">
    <source>
        <dbReference type="ARBA" id="ARBA00022741"/>
    </source>
</evidence>
<dbReference type="STRING" id="1314790.A0A1Y1Z2H3"/>
<dbReference type="FunFam" id="3.40.50.300:FF:000011">
    <property type="entry name" value="Putative ABC transporter ATP-binding component"/>
    <property type="match status" value="1"/>
</dbReference>
<accession>A0A1Y1Z2H3</accession>
<gene>
    <name evidence="5" type="ORF">K493DRAFT_380074</name>
</gene>
<evidence type="ECO:0000259" key="4">
    <source>
        <dbReference type="PROSITE" id="PS50893"/>
    </source>
</evidence>
<dbReference type="InParanoid" id="A0A1Y1Z2H3"/>
<proteinExistence type="predicted"/>
<evidence type="ECO:0000313" key="5">
    <source>
        <dbReference type="EMBL" id="ORY04304.1"/>
    </source>
</evidence>
<feature type="domain" description="ABC transporter" evidence="4">
    <location>
        <begin position="297"/>
        <end position="494"/>
    </location>
</feature>
<dbReference type="InterPro" id="IPR003439">
    <property type="entry name" value="ABC_transporter-like_ATP-bd"/>
</dbReference>
<dbReference type="Proteomes" id="UP000193498">
    <property type="component" value="Unassembled WGS sequence"/>
</dbReference>
<dbReference type="Pfam" id="PF00005">
    <property type="entry name" value="ABC_tran"/>
    <property type="match status" value="3"/>
</dbReference>
<dbReference type="InterPro" id="IPR050611">
    <property type="entry name" value="ABCF"/>
</dbReference>
<dbReference type="InterPro" id="IPR017871">
    <property type="entry name" value="ABC_transporter-like_CS"/>
</dbReference>
<dbReference type="PANTHER" id="PTHR19211:SF129">
    <property type="entry name" value="ABC TRANSPORTER ATP-BINDING PROTEIN"/>
    <property type="match status" value="1"/>
</dbReference>
<keyword evidence="2" id="KW-0547">Nucleotide-binding</keyword>
<reference evidence="5 6" key="1">
    <citation type="submission" date="2016-07" db="EMBL/GenBank/DDBJ databases">
        <title>Pervasive Adenine N6-methylation of Active Genes in Fungi.</title>
        <authorList>
            <consortium name="DOE Joint Genome Institute"/>
            <person name="Mondo S.J."/>
            <person name="Dannebaum R.O."/>
            <person name="Kuo R.C."/>
            <person name="Labutti K."/>
            <person name="Haridas S."/>
            <person name="Kuo A."/>
            <person name="Salamov A."/>
            <person name="Ahrendt S.R."/>
            <person name="Lipzen A."/>
            <person name="Sullivan W."/>
            <person name="Andreopoulos W.B."/>
            <person name="Clum A."/>
            <person name="Lindquist E."/>
            <person name="Daum C."/>
            <person name="Ramamoorthy G.K."/>
            <person name="Gryganskyi A."/>
            <person name="Culley D."/>
            <person name="Magnuson J.K."/>
            <person name="James T.Y."/>
            <person name="O'Malley M.A."/>
            <person name="Stajich J.E."/>
            <person name="Spatafora J.W."/>
            <person name="Visel A."/>
            <person name="Grigoriev I.V."/>
        </authorList>
    </citation>
    <scope>NUCLEOTIDE SEQUENCE [LARGE SCALE GENOMIC DNA]</scope>
    <source>
        <strain evidence="5 6">CBS 931.73</strain>
    </source>
</reference>
<dbReference type="CDD" id="cd03221">
    <property type="entry name" value="ABCF_EF-3"/>
    <property type="match status" value="1"/>
</dbReference>
<dbReference type="OrthoDB" id="2110130at2759"/>
<sequence>MYGREFLQVMKGLGINEILAGTHYGLIGRNGIGKSTLLKSLGCGKLIGFPKNITALYIEQLQESECQAFNRTVFETVLSVNVQRCKLMDNISELEETSAIYEMLSEFYDKLSLLEDDDEDEMIRDILKGLGFSQKQQDAPVAELSGGWRMRVALAQALYMKPDILLLDEPTNHLDLPAIVSLRTYLSSITDQTLVIISHDRHFLNSVVDEIICFKNKTLSYHPGNYDDYKITLKTEKDAHPEHAKSSGDDKRLGLVASRKKKLERMGMDKTEDGKRFKVSYREGWYETARPSVTFTFPRPDPLRSNAPMLQLPDVVTSISISIEPGSRIGLVGANGSGKSTLVDLTNGTLRPTKGTIERNPSLLDECSTIPLRDTQEIRRYLGNFGLSGNVPLQPLNTLSGGQKSRVVLATTMLTNPHLLLLDEITNHLDLEFIEGLRKAIATFEGAVVLVSHDQCFVQETETEDCEAFDSRIYIVRNHEARPIEDVQEYVDSL</sequence>
<dbReference type="GO" id="GO:0016887">
    <property type="term" value="F:ATP hydrolysis activity"/>
    <property type="evidence" value="ECO:0007669"/>
    <property type="project" value="InterPro"/>
</dbReference>
<dbReference type="PROSITE" id="PS50893">
    <property type="entry name" value="ABC_TRANSPORTER_2"/>
    <property type="match status" value="2"/>
</dbReference>
<comment type="caution">
    <text evidence="5">The sequence shown here is derived from an EMBL/GenBank/DDBJ whole genome shotgun (WGS) entry which is preliminary data.</text>
</comment>
<keyword evidence="5" id="KW-0378">Hydrolase</keyword>
<organism evidence="5 6">
    <name type="scientific">Basidiobolus meristosporus CBS 931.73</name>
    <dbReference type="NCBI Taxonomy" id="1314790"/>
    <lineage>
        <taxon>Eukaryota</taxon>
        <taxon>Fungi</taxon>
        <taxon>Fungi incertae sedis</taxon>
        <taxon>Zoopagomycota</taxon>
        <taxon>Entomophthoromycotina</taxon>
        <taxon>Basidiobolomycetes</taxon>
        <taxon>Basidiobolales</taxon>
        <taxon>Basidiobolaceae</taxon>
        <taxon>Basidiobolus</taxon>
    </lineage>
</organism>
<dbReference type="GO" id="GO:0005524">
    <property type="term" value="F:ATP binding"/>
    <property type="evidence" value="ECO:0007669"/>
    <property type="project" value="UniProtKB-KW"/>
</dbReference>
<dbReference type="PROSITE" id="PS00211">
    <property type="entry name" value="ABC_TRANSPORTER_1"/>
    <property type="match status" value="2"/>
</dbReference>
<dbReference type="Gene3D" id="3.40.50.300">
    <property type="entry name" value="P-loop containing nucleotide triphosphate hydrolases"/>
    <property type="match status" value="3"/>
</dbReference>
<feature type="domain" description="ABC transporter" evidence="4">
    <location>
        <begin position="4"/>
        <end position="241"/>
    </location>
</feature>
<dbReference type="AlphaFoldDB" id="A0A1Y1Z2H3"/>
<keyword evidence="1" id="KW-0677">Repeat</keyword>
<evidence type="ECO:0000256" key="1">
    <source>
        <dbReference type="ARBA" id="ARBA00022737"/>
    </source>
</evidence>
<protein>
    <submittedName>
        <fullName evidence="5">p-loop containing nucleoside triphosphate hydrolase protein</fullName>
    </submittedName>
</protein>
<keyword evidence="3" id="KW-0067">ATP-binding</keyword>
<evidence type="ECO:0000256" key="3">
    <source>
        <dbReference type="ARBA" id="ARBA00022840"/>
    </source>
</evidence>
<evidence type="ECO:0000313" key="6">
    <source>
        <dbReference type="Proteomes" id="UP000193498"/>
    </source>
</evidence>
<name>A0A1Y1Z2H3_9FUNG</name>
<dbReference type="SUPFAM" id="SSF52540">
    <property type="entry name" value="P-loop containing nucleoside triphosphate hydrolases"/>
    <property type="match status" value="2"/>
</dbReference>
<dbReference type="EMBL" id="MCFE01000036">
    <property type="protein sequence ID" value="ORY04304.1"/>
    <property type="molecule type" value="Genomic_DNA"/>
</dbReference>
<dbReference type="SMART" id="SM00382">
    <property type="entry name" value="AAA"/>
    <property type="match status" value="2"/>
</dbReference>
<dbReference type="InterPro" id="IPR003593">
    <property type="entry name" value="AAA+_ATPase"/>
</dbReference>
<dbReference type="PANTHER" id="PTHR19211">
    <property type="entry name" value="ATP-BINDING TRANSPORT PROTEIN-RELATED"/>
    <property type="match status" value="1"/>
</dbReference>
<keyword evidence="6" id="KW-1185">Reference proteome</keyword>